<feature type="compositionally biased region" description="Polar residues" evidence="1">
    <location>
        <begin position="94"/>
        <end position="103"/>
    </location>
</feature>
<feature type="compositionally biased region" description="Acidic residues" evidence="1">
    <location>
        <begin position="139"/>
        <end position="156"/>
    </location>
</feature>
<organism evidence="2 3">
    <name type="scientific">Takifugu flavidus</name>
    <name type="common">sansaifugu</name>
    <dbReference type="NCBI Taxonomy" id="433684"/>
    <lineage>
        <taxon>Eukaryota</taxon>
        <taxon>Metazoa</taxon>
        <taxon>Chordata</taxon>
        <taxon>Craniata</taxon>
        <taxon>Vertebrata</taxon>
        <taxon>Euteleostomi</taxon>
        <taxon>Actinopterygii</taxon>
        <taxon>Neopterygii</taxon>
        <taxon>Teleostei</taxon>
        <taxon>Neoteleostei</taxon>
        <taxon>Acanthomorphata</taxon>
        <taxon>Eupercaria</taxon>
        <taxon>Tetraodontiformes</taxon>
        <taxon>Tetradontoidea</taxon>
        <taxon>Tetraodontidae</taxon>
        <taxon>Takifugu</taxon>
    </lineage>
</organism>
<protein>
    <submittedName>
        <fullName evidence="2">Surfeit locus protein 2</fullName>
    </submittedName>
</protein>
<dbReference type="AlphaFoldDB" id="A0A5C6NGI8"/>
<feature type="compositionally biased region" description="Acidic residues" evidence="1">
    <location>
        <begin position="106"/>
        <end position="116"/>
    </location>
</feature>
<dbReference type="Pfam" id="PF05477">
    <property type="entry name" value="SURF2"/>
    <property type="match status" value="1"/>
</dbReference>
<evidence type="ECO:0000313" key="2">
    <source>
        <dbReference type="EMBL" id="TWW66135.1"/>
    </source>
</evidence>
<evidence type="ECO:0000256" key="1">
    <source>
        <dbReference type="SAM" id="MobiDB-lite"/>
    </source>
</evidence>
<dbReference type="InterPro" id="IPR008833">
    <property type="entry name" value="Surf2"/>
</dbReference>
<dbReference type="PANTHER" id="PTHR34348:SF1">
    <property type="entry name" value="SURFEIT LOCUS PROTEIN 2"/>
    <property type="match status" value="1"/>
</dbReference>
<feature type="region of interest" description="Disordered" evidence="1">
    <location>
        <begin position="78"/>
        <end position="194"/>
    </location>
</feature>
<comment type="caution">
    <text evidence="2">The sequence shown here is derived from an EMBL/GenBank/DDBJ whole genome shotgun (WGS) entry which is preliminary data.</text>
</comment>
<gene>
    <name evidence="2" type="ORF">D4764_20G0001670</name>
</gene>
<dbReference type="Proteomes" id="UP000324091">
    <property type="component" value="Chromosome 20"/>
</dbReference>
<proteinExistence type="predicted"/>
<feature type="compositionally biased region" description="Basic and acidic residues" evidence="1">
    <location>
        <begin position="80"/>
        <end position="90"/>
    </location>
</feature>
<dbReference type="EMBL" id="RHFK02000013">
    <property type="protein sequence ID" value="TWW66135.1"/>
    <property type="molecule type" value="Genomic_DNA"/>
</dbReference>
<accession>A0A5C6NGI8</accession>
<dbReference type="PANTHER" id="PTHR34348">
    <property type="entry name" value="SURFEIT LOCUS PROTEIN 2"/>
    <property type="match status" value="1"/>
</dbReference>
<reference evidence="2 3" key="1">
    <citation type="submission" date="2019-04" db="EMBL/GenBank/DDBJ databases">
        <title>Chromosome genome assembly for Takifugu flavidus.</title>
        <authorList>
            <person name="Xiao S."/>
        </authorList>
    </citation>
    <scope>NUCLEOTIDE SEQUENCE [LARGE SCALE GENOMIC DNA]</scope>
    <source>
        <strain evidence="2">HTHZ2018</strain>
        <tissue evidence="2">Muscle</tissue>
    </source>
</reference>
<feature type="compositionally biased region" description="Basic residues" evidence="1">
    <location>
        <begin position="176"/>
        <end position="194"/>
    </location>
</feature>
<sequence length="194" mass="21529">MSRLQSSSHATSPSPAAVRRALAALPMTTNEPILVLLLVWCQLFHPGHLCNWLTGLISALDEDCVQKGIEFIPARLMQKRPKDAREEVSRGRTSKQGNGTWAPSSSEEDGDSEDSMSDLYPSHLFTLKNPTEATTGGDGNEEEDDFHTDDGEDMEVDTPALQKRKKVRVQGGGTQKKLRNNRWKSGRKKREVNA</sequence>
<name>A0A5C6NGI8_9TELE</name>
<keyword evidence="3" id="KW-1185">Reference proteome</keyword>
<evidence type="ECO:0000313" key="3">
    <source>
        <dbReference type="Proteomes" id="UP000324091"/>
    </source>
</evidence>